<proteinExistence type="predicted"/>
<evidence type="ECO:0000313" key="2">
    <source>
        <dbReference type="Proteomes" id="UP001243375"/>
    </source>
</evidence>
<gene>
    <name evidence="1" type="ORF">QFC22_000488</name>
</gene>
<dbReference type="EMBL" id="JASBWU010000001">
    <property type="protein sequence ID" value="KAJ9125527.1"/>
    <property type="molecule type" value="Genomic_DNA"/>
</dbReference>
<organism evidence="1 2">
    <name type="scientific">Naganishia vaughanmartiniae</name>
    <dbReference type="NCBI Taxonomy" id="1424756"/>
    <lineage>
        <taxon>Eukaryota</taxon>
        <taxon>Fungi</taxon>
        <taxon>Dikarya</taxon>
        <taxon>Basidiomycota</taxon>
        <taxon>Agaricomycotina</taxon>
        <taxon>Tremellomycetes</taxon>
        <taxon>Filobasidiales</taxon>
        <taxon>Filobasidiaceae</taxon>
        <taxon>Naganishia</taxon>
    </lineage>
</organism>
<keyword evidence="2" id="KW-1185">Reference proteome</keyword>
<evidence type="ECO:0000313" key="1">
    <source>
        <dbReference type="EMBL" id="KAJ9125527.1"/>
    </source>
</evidence>
<dbReference type="Proteomes" id="UP001243375">
    <property type="component" value="Unassembled WGS sequence"/>
</dbReference>
<reference evidence="1" key="1">
    <citation type="submission" date="2023-04" db="EMBL/GenBank/DDBJ databases">
        <title>Draft Genome sequencing of Naganishia species isolated from polar environments using Oxford Nanopore Technology.</title>
        <authorList>
            <person name="Leo P."/>
            <person name="Venkateswaran K."/>
        </authorList>
    </citation>
    <scope>NUCLEOTIDE SEQUENCE</scope>
    <source>
        <strain evidence="1">MNA-CCFEE 5425</strain>
    </source>
</reference>
<accession>A0ACC2XNG9</accession>
<sequence length="354" mass="38966">MDRQHISAALSRVSDPSFDSVELFYASHPEWPAPRPVSQSTTLVEETQSHTASQKESPRKKIHIAVFDSSFNPPTKAHLAISLTSYPPRTSLASIPSTDTAKPNDSITAATAALEPDEPYTARLLLLSARNVDKTLKPGDATFPQRIEMMKLQALDMEDATAAVVDGSGSARNVAVAALNHPTFVGKSDILLRWLRDRFSPTTTSSSSTTTPESQQQQKPEIRLTFLIGTDTLLRLFIPKYYTPSPRLGSDMTCHLEKLFTTDGSDIVVANRGASKSAREEEEAFVRSQPSCADLVRSGKIRFVVEGEVGEAEREMSSTRVRRALMQGHEEEARSLMGQRVGEYVVREGLYTVL</sequence>
<protein>
    <submittedName>
        <fullName evidence="1">Uncharacterized protein</fullName>
    </submittedName>
</protein>
<comment type="caution">
    <text evidence="1">The sequence shown here is derived from an EMBL/GenBank/DDBJ whole genome shotgun (WGS) entry which is preliminary data.</text>
</comment>
<name>A0ACC2XNG9_9TREE</name>